<keyword evidence="5 10" id="KW-0031">Aminopeptidase</keyword>
<keyword evidence="9" id="KW-0482">Metalloprotease</keyword>
<dbReference type="AlphaFoldDB" id="A0A414ART4"/>
<comment type="cofactor">
    <cofactor evidence="3">
        <name>Zn(2+)</name>
        <dbReference type="ChEBI" id="CHEBI:29105"/>
    </cofactor>
</comment>
<name>A0A414ART4_9FIRM</name>
<evidence type="ECO:0000313" key="11">
    <source>
        <dbReference type="Proteomes" id="UP000283975"/>
    </source>
</evidence>
<evidence type="ECO:0000256" key="8">
    <source>
        <dbReference type="ARBA" id="ARBA00022801"/>
    </source>
</evidence>
<reference evidence="10 11" key="1">
    <citation type="submission" date="2018-08" db="EMBL/GenBank/DDBJ databases">
        <title>A genome reference for cultivated species of the human gut microbiota.</title>
        <authorList>
            <person name="Zou Y."/>
            <person name="Xue W."/>
            <person name="Luo G."/>
        </authorList>
    </citation>
    <scope>NUCLEOTIDE SEQUENCE [LARGE SCALE GENOMIC DNA]</scope>
    <source>
        <strain evidence="10 11">AM35-14</strain>
    </source>
</reference>
<dbReference type="GO" id="GO:0008237">
    <property type="term" value="F:metallopeptidase activity"/>
    <property type="evidence" value="ECO:0007669"/>
    <property type="project" value="UniProtKB-KW"/>
</dbReference>
<protein>
    <submittedName>
        <fullName evidence="10">Aminopeptidase</fullName>
    </submittedName>
</protein>
<evidence type="ECO:0000256" key="3">
    <source>
        <dbReference type="ARBA" id="ARBA00001947"/>
    </source>
</evidence>
<comment type="cofactor">
    <cofactor evidence="2">
        <name>Mg(2+)</name>
        <dbReference type="ChEBI" id="CHEBI:18420"/>
    </cofactor>
</comment>
<dbReference type="InterPro" id="IPR052170">
    <property type="entry name" value="M29_Exopeptidase"/>
</dbReference>
<accession>A0A414ART4</accession>
<dbReference type="EMBL" id="QSHZ01000024">
    <property type="protein sequence ID" value="RHC54220.1"/>
    <property type="molecule type" value="Genomic_DNA"/>
</dbReference>
<dbReference type="RefSeq" id="WP_002573119.1">
    <property type="nucleotide sequence ID" value="NZ_CBCSIM010000012.1"/>
</dbReference>
<dbReference type="PANTHER" id="PTHR34448:SF1">
    <property type="entry name" value="BLL6088 PROTEIN"/>
    <property type="match status" value="1"/>
</dbReference>
<evidence type="ECO:0000256" key="4">
    <source>
        <dbReference type="ARBA" id="ARBA00008236"/>
    </source>
</evidence>
<dbReference type="InterPro" id="IPR035097">
    <property type="entry name" value="M29_N-terminal"/>
</dbReference>
<comment type="similarity">
    <text evidence="4">Belongs to the peptidase M29 family.</text>
</comment>
<dbReference type="Pfam" id="PF02073">
    <property type="entry name" value="Peptidase_M29"/>
    <property type="match status" value="1"/>
</dbReference>
<evidence type="ECO:0000256" key="9">
    <source>
        <dbReference type="ARBA" id="ARBA00023049"/>
    </source>
</evidence>
<keyword evidence="7" id="KW-0479">Metal-binding</keyword>
<evidence type="ECO:0000256" key="2">
    <source>
        <dbReference type="ARBA" id="ARBA00001946"/>
    </source>
</evidence>
<organism evidence="10 11">
    <name type="scientific">Enterocloster bolteae</name>
    <dbReference type="NCBI Taxonomy" id="208479"/>
    <lineage>
        <taxon>Bacteria</taxon>
        <taxon>Bacillati</taxon>
        <taxon>Bacillota</taxon>
        <taxon>Clostridia</taxon>
        <taxon>Lachnospirales</taxon>
        <taxon>Lachnospiraceae</taxon>
        <taxon>Enterocloster</taxon>
    </lineage>
</organism>
<proteinExistence type="inferred from homology"/>
<gene>
    <name evidence="10" type="ORF">DW839_20500</name>
</gene>
<dbReference type="GO" id="GO:0046872">
    <property type="term" value="F:metal ion binding"/>
    <property type="evidence" value="ECO:0007669"/>
    <property type="project" value="UniProtKB-KW"/>
</dbReference>
<dbReference type="PANTHER" id="PTHR34448">
    <property type="entry name" value="AMINOPEPTIDASE"/>
    <property type="match status" value="1"/>
</dbReference>
<keyword evidence="8" id="KW-0378">Hydrolase</keyword>
<evidence type="ECO:0000313" key="10">
    <source>
        <dbReference type="EMBL" id="RHC54220.1"/>
    </source>
</evidence>
<keyword evidence="6" id="KW-0645">Protease</keyword>
<dbReference type="Proteomes" id="UP000283975">
    <property type="component" value="Unassembled WGS sequence"/>
</dbReference>
<evidence type="ECO:0000256" key="6">
    <source>
        <dbReference type="ARBA" id="ARBA00022670"/>
    </source>
</evidence>
<evidence type="ECO:0000256" key="5">
    <source>
        <dbReference type="ARBA" id="ARBA00022438"/>
    </source>
</evidence>
<dbReference type="SUPFAM" id="SSF144052">
    <property type="entry name" value="Thermophilic metalloprotease-like"/>
    <property type="match status" value="1"/>
</dbReference>
<dbReference type="Gene3D" id="3.40.1830.10">
    <property type="entry name" value="Thermophilic metalloprotease (M29)"/>
    <property type="match status" value="1"/>
</dbReference>
<evidence type="ECO:0000256" key="7">
    <source>
        <dbReference type="ARBA" id="ARBA00022723"/>
    </source>
</evidence>
<dbReference type="GO" id="GO:0006508">
    <property type="term" value="P:proteolysis"/>
    <property type="evidence" value="ECO:0007669"/>
    <property type="project" value="UniProtKB-KW"/>
</dbReference>
<sequence length="354" mass="39641">MDKRWDALASILVNYSIGVKPGERLLITMMEVETEPLARACYREAVKAGGYPFIEYQSAYLEKDLMLNGSMEQVEWVNEMCLNGMEWADCYIGLRGARNPYEWSDIPGAMLSAHKRSLGRVSAERNHTRWVLTRVPNEAFAQQSHMPLEDIMDFYFNATLVDWKKEGAALQKVKNLMANGSSVRVTGRETDITFTTSGRIYAVADGHINMPDGEVYTCPIEESVNGTIYFEFPGAYAGNYIEGIRLTFKDGKLIHCSAETNEGLLKEILGTDEGASTLGEFGIGLNYGITRYCGDILYDEKIGGTIHFALGRGYPECLGNDRSALHWDIIKDTRNEGAVYLDGKKVMEKGIWLI</sequence>
<comment type="cofactor">
    <cofactor evidence="1">
        <name>Co(2+)</name>
        <dbReference type="ChEBI" id="CHEBI:48828"/>
    </cofactor>
</comment>
<dbReference type="GO" id="GO:0004177">
    <property type="term" value="F:aminopeptidase activity"/>
    <property type="evidence" value="ECO:0007669"/>
    <property type="project" value="UniProtKB-KW"/>
</dbReference>
<dbReference type="InterPro" id="IPR000787">
    <property type="entry name" value="Peptidase_M29"/>
</dbReference>
<evidence type="ECO:0000256" key="1">
    <source>
        <dbReference type="ARBA" id="ARBA00001941"/>
    </source>
</evidence>
<comment type="caution">
    <text evidence="10">The sequence shown here is derived from an EMBL/GenBank/DDBJ whole genome shotgun (WGS) entry which is preliminary data.</text>
</comment>